<dbReference type="SUPFAM" id="SSF47005">
    <property type="entry name" value="Peripheral subunit-binding domain of 2-oxo acid dehydrogenase complex"/>
    <property type="match status" value="1"/>
</dbReference>
<evidence type="ECO:0000256" key="4">
    <source>
        <dbReference type="ARBA" id="ARBA00022679"/>
    </source>
</evidence>
<comment type="subcellular location">
    <subcellularLocation>
        <location evidence="2">Mitochondrion matrix</location>
    </subcellularLocation>
</comment>
<feature type="domain" description="Lipoyl-binding" evidence="11">
    <location>
        <begin position="72"/>
        <end position="147"/>
    </location>
</feature>
<feature type="compositionally biased region" description="Low complexity" evidence="10">
    <location>
        <begin position="190"/>
        <end position="200"/>
    </location>
</feature>
<evidence type="ECO:0000313" key="13">
    <source>
        <dbReference type="EMBL" id="KAI9633188.1"/>
    </source>
</evidence>
<feature type="region of interest" description="Disordered" evidence="10">
    <location>
        <begin position="1"/>
        <end position="25"/>
    </location>
</feature>
<evidence type="ECO:0000256" key="1">
    <source>
        <dbReference type="ARBA" id="ARBA00001938"/>
    </source>
</evidence>
<dbReference type="InterPro" id="IPR000089">
    <property type="entry name" value="Biotin_lipoyl"/>
</dbReference>
<comment type="caution">
    <text evidence="13">The sequence shown here is derived from an EMBL/GenBank/DDBJ whole genome shotgun (WGS) entry which is preliminary data.</text>
</comment>
<evidence type="ECO:0000313" key="14">
    <source>
        <dbReference type="Proteomes" id="UP001164286"/>
    </source>
</evidence>
<dbReference type="Gene3D" id="4.10.320.10">
    <property type="entry name" value="E3-binding domain"/>
    <property type="match status" value="1"/>
</dbReference>
<dbReference type="CDD" id="cd06849">
    <property type="entry name" value="lipoyl_domain"/>
    <property type="match status" value="1"/>
</dbReference>
<dbReference type="SUPFAM" id="SSF51230">
    <property type="entry name" value="Single hybrid motif"/>
    <property type="match status" value="1"/>
</dbReference>
<keyword evidence="8 9" id="KW-0012">Acyltransferase</keyword>
<keyword evidence="4 9" id="KW-0808">Transferase</keyword>
<dbReference type="GeneID" id="77725176"/>
<dbReference type="EMBL" id="JAKWFO010000011">
    <property type="protein sequence ID" value="KAI9633188.1"/>
    <property type="molecule type" value="Genomic_DNA"/>
</dbReference>
<dbReference type="Gene3D" id="3.30.559.10">
    <property type="entry name" value="Chloramphenicol acetyltransferase-like domain"/>
    <property type="match status" value="1"/>
</dbReference>
<evidence type="ECO:0000256" key="2">
    <source>
        <dbReference type="ARBA" id="ARBA00004305"/>
    </source>
</evidence>
<feature type="compositionally biased region" description="Polar residues" evidence="10">
    <location>
        <begin position="171"/>
        <end position="186"/>
    </location>
</feature>
<dbReference type="Pfam" id="PF00364">
    <property type="entry name" value="Biotin_lipoyl"/>
    <property type="match status" value="1"/>
</dbReference>
<dbReference type="GO" id="GO:0016407">
    <property type="term" value="F:acetyltransferase activity"/>
    <property type="evidence" value="ECO:0007669"/>
    <property type="project" value="TreeGrafter"/>
</dbReference>
<evidence type="ECO:0000256" key="10">
    <source>
        <dbReference type="SAM" id="MobiDB-lite"/>
    </source>
</evidence>
<sequence length="638" mass="68117">MLRRISALGRGLPKPVRSTPSQARTPSPIARLVAGYHTLPRDRPPLSPRITGRLDLQPLPRLFHSSAIRRADEPFKLADIGEGITEVEIISWSVKEGDMVEEFDTLCEVQSDKSTVELTAPFTGKIHHIAFNSGEMVKVGQVLCRIMTEGGASEDVPAEVEQSPEPAETSEVASSSPSPLTESVNEPSSDHISPSSPSIPERQIVHPQQHPSSASSDMDRALLASLQAAAEATAAAEAATEAAGLLQHRDEGMEAAGGGGFSGEAGVVRGHEPKPVEISTAPVPARRERVAREGQREIVKTSPAVRTLAARLGVRLEDVKPTGEGGRVTQVDVQAAAERHAPVASSSRAASLPTSPAPLGYPAVRSKMPEVTKVDFGRTRKVMYRAMGDMASVPHFGYSHTLNLTPLLPYLRALNAPASPSSTNYLASDIPAEHARNPIPISPKQKTTLLSFLVKGLLLAMEEHPIMRARAKEDGNRRTLEIARDGVIGVAVSDPKYGLVTPSLPSMPPSAPLSALTSALTALRQNPTKPSSPANLTISSVGGLGEGRGMMPVLPPGGGVAICAVGRAKWEMEWKNGSGKGIMDMMPEEVESGGMKAVLRVPVGWSGDHRVLEGAELIAFTETWKKYIEEPWRWLNID</sequence>
<dbReference type="Pfam" id="PF00198">
    <property type="entry name" value="2-oxoacid_dh"/>
    <property type="match status" value="1"/>
</dbReference>
<dbReference type="PANTHER" id="PTHR43178">
    <property type="entry name" value="DIHYDROLIPOAMIDE ACETYLTRANSFERASE COMPONENT OF PYRUVATE DEHYDROGENASE COMPLEX"/>
    <property type="match status" value="1"/>
</dbReference>
<name>A0AA38H346_9TREE</name>
<evidence type="ECO:0000256" key="6">
    <source>
        <dbReference type="ARBA" id="ARBA00022946"/>
    </source>
</evidence>
<keyword evidence="7" id="KW-0496">Mitochondrion</keyword>
<dbReference type="InterPro" id="IPR004167">
    <property type="entry name" value="PSBD"/>
</dbReference>
<dbReference type="Gene3D" id="2.40.50.100">
    <property type="match status" value="1"/>
</dbReference>
<dbReference type="FunFam" id="2.40.50.100:FF:000013">
    <property type="entry name" value="Dihydrolipoamide acetyltransferase component of pyruvate dehydrogenase complex"/>
    <property type="match status" value="1"/>
</dbReference>
<evidence type="ECO:0000259" key="11">
    <source>
        <dbReference type="PROSITE" id="PS50968"/>
    </source>
</evidence>
<dbReference type="AlphaFoldDB" id="A0AA38H346"/>
<dbReference type="Proteomes" id="UP001164286">
    <property type="component" value="Unassembled WGS sequence"/>
</dbReference>
<dbReference type="InterPro" id="IPR036625">
    <property type="entry name" value="E3-bd_dom_sf"/>
</dbReference>
<feature type="domain" description="Peripheral subunit-binding (PSBD)" evidence="12">
    <location>
        <begin position="300"/>
        <end position="337"/>
    </location>
</feature>
<dbReference type="GO" id="GO:0031405">
    <property type="term" value="F:lipoic acid binding"/>
    <property type="evidence" value="ECO:0007669"/>
    <property type="project" value="TreeGrafter"/>
</dbReference>
<comment type="similarity">
    <text evidence="3 9">Belongs to the 2-oxoacid dehydrogenase family.</text>
</comment>
<feature type="region of interest" description="Disordered" evidence="10">
    <location>
        <begin position="152"/>
        <end position="218"/>
    </location>
</feature>
<evidence type="ECO:0000256" key="3">
    <source>
        <dbReference type="ARBA" id="ARBA00007317"/>
    </source>
</evidence>
<dbReference type="InterPro" id="IPR023213">
    <property type="entry name" value="CAT-like_dom_sf"/>
</dbReference>
<evidence type="ECO:0000259" key="12">
    <source>
        <dbReference type="PROSITE" id="PS51826"/>
    </source>
</evidence>
<evidence type="ECO:0000256" key="8">
    <source>
        <dbReference type="ARBA" id="ARBA00023315"/>
    </source>
</evidence>
<keyword evidence="6" id="KW-0809">Transit peptide</keyword>
<dbReference type="Pfam" id="PF02817">
    <property type="entry name" value="E3_binding"/>
    <property type="match status" value="1"/>
</dbReference>
<protein>
    <recommendedName>
        <fullName evidence="9">Dihydrolipoamide acetyltransferase component of pyruvate dehydrogenase complex</fullName>
        <ecNumber evidence="9">2.3.1.-</ecNumber>
    </recommendedName>
</protein>
<proteinExistence type="inferred from homology"/>
<dbReference type="InterPro" id="IPR011053">
    <property type="entry name" value="Single_hybrid_motif"/>
</dbReference>
<dbReference type="SUPFAM" id="SSF52777">
    <property type="entry name" value="CoA-dependent acyltransferases"/>
    <property type="match status" value="1"/>
</dbReference>
<dbReference type="EC" id="2.3.1.-" evidence="9"/>
<dbReference type="RefSeq" id="XP_052942965.1">
    <property type="nucleotide sequence ID" value="XM_053085975.1"/>
</dbReference>
<dbReference type="InterPro" id="IPR003016">
    <property type="entry name" value="2-oxoA_DH_lipoyl-BS"/>
</dbReference>
<reference evidence="13" key="1">
    <citation type="journal article" date="2022" name="G3 (Bethesda)">
        <title>High quality genome of the basidiomycete yeast Dioszegia hungarica PDD-24b-2 isolated from cloud water.</title>
        <authorList>
            <person name="Jarrige D."/>
            <person name="Haridas S."/>
            <person name="Bleykasten-Grosshans C."/>
            <person name="Joly M."/>
            <person name="Nadalig T."/>
            <person name="Sancelme M."/>
            <person name="Vuilleumier S."/>
            <person name="Grigoriev I.V."/>
            <person name="Amato P."/>
            <person name="Bringel F."/>
        </authorList>
    </citation>
    <scope>NUCLEOTIDE SEQUENCE</scope>
    <source>
        <strain evidence="13">PDD-24b-2</strain>
    </source>
</reference>
<dbReference type="InterPro" id="IPR050743">
    <property type="entry name" value="2-oxoacid_DH_E2_comp"/>
</dbReference>
<gene>
    <name evidence="13" type="ORF">MKK02DRAFT_18585</name>
</gene>
<organism evidence="13 14">
    <name type="scientific">Dioszegia hungarica</name>
    <dbReference type="NCBI Taxonomy" id="4972"/>
    <lineage>
        <taxon>Eukaryota</taxon>
        <taxon>Fungi</taxon>
        <taxon>Dikarya</taxon>
        <taxon>Basidiomycota</taxon>
        <taxon>Agaricomycotina</taxon>
        <taxon>Tremellomycetes</taxon>
        <taxon>Tremellales</taxon>
        <taxon>Bulleribasidiaceae</taxon>
        <taxon>Dioszegia</taxon>
    </lineage>
</organism>
<dbReference type="PROSITE" id="PS51826">
    <property type="entry name" value="PSBD"/>
    <property type="match status" value="1"/>
</dbReference>
<keyword evidence="14" id="KW-1185">Reference proteome</keyword>
<evidence type="ECO:0000256" key="5">
    <source>
        <dbReference type="ARBA" id="ARBA00022823"/>
    </source>
</evidence>
<dbReference type="GO" id="GO:0005759">
    <property type="term" value="C:mitochondrial matrix"/>
    <property type="evidence" value="ECO:0007669"/>
    <property type="project" value="UniProtKB-SubCell"/>
</dbReference>
<dbReference type="InterPro" id="IPR001078">
    <property type="entry name" value="2-oxoacid_DH_actylTfrase"/>
</dbReference>
<dbReference type="GO" id="GO:0045333">
    <property type="term" value="P:cellular respiration"/>
    <property type="evidence" value="ECO:0007669"/>
    <property type="project" value="UniProtKB-ARBA"/>
</dbReference>
<comment type="cofactor">
    <cofactor evidence="1 9">
        <name>(R)-lipoate</name>
        <dbReference type="ChEBI" id="CHEBI:83088"/>
    </cofactor>
</comment>
<keyword evidence="5 9" id="KW-0450">Lipoyl</keyword>
<dbReference type="PANTHER" id="PTHR43178:SF5">
    <property type="entry name" value="LIPOAMIDE ACYLTRANSFERASE COMPONENT OF BRANCHED-CHAIN ALPHA-KETO ACID DEHYDROGENASE COMPLEX, MITOCHONDRIAL"/>
    <property type="match status" value="1"/>
</dbReference>
<evidence type="ECO:0000256" key="9">
    <source>
        <dbReference type="RuleBase" id="RU003423"/>
    </source>
</evidence>
<accession>A0AA38H346</accession>
<dbReference type="PROSITE" id="PS50968">
    <property type="entry name" value="BIOTINYL_LIPOYL"/>
    <property type="match status" value="1"/>
</dbReference>
<dbReference type="PROSITE" id="PS00189">
    <property type="entry name" value="LIPOYL"/>
    <property type="match status" value="1"/>
</dbReference>
<evidence type="ECO:0000256" key="7">
    <source>
        <dbReference type="ARBA" id="ARBA00023128"/>
    </source>
</evidence>